<feature type="coiled-coil region" evidence="1">
    <location>
        <begin position="173"/>
        <end position="200"/>
    </location>
</feature>
<name>A0AAE0S484_9BIVA</name>
<reference evidence="3" key="1">
    <citation type="journal article" date="2021" name="Genome Biol. Evol.">
        <title>A High-Quality Reference Genome for a Parasitic Bivalve with Doubly Uniparental Inheritance (Bivalvia: Unionida).</title>
        <authorList>
            <person name="Smith C.H."/>
        </authorList>
    </citation>
    <scope>NUCLEOTIDE SEQUENCE</scope>
    <source>
        <strain evidence="3">CHS0354</strain>
    </source>
</reference>
<evidence type="ECO:0000256" key="1">
    <source>
        <dbReference type="SAM" id="Coils"/>
    </source>
</evidence>
<keyword evidence="4" id="KW-1185">Reference proteome</keyword>
<dbReference type="Proteomes" id="UP001195483">
    <property type="component" value="Unassembled WGS sequence"/>
</dbReference>
<proteinExistence type="predicted"/>
<evidence type="ECO:0000313" key="4">
    <source>
        <dbReference type="Proteomes" id="UP001195483"/>
    </source>
</evidence>
<reference evidence="3" key="2">
    <citation type="journal article" date="2021" name="Genome Biol. Evol.">
        <title>Developing a high-quality reference genome for a parasitic bivalve with doubly uniparental inheritance (Bivalvia: Unionida).</title>
        <authorList>
            <person name="Smith C.H."/>
        </authorList>
    </citation>
    <scope>NUCLEOTIDE SEQUENCE</scope>
    <source>
        <strain evidence="3">CHS0354</strain>
        <tissue evidence="3">Mantle</tissue>
    </source>
</reference>
<keyword evidence="2" id="KW-0812">Transmembrane</keyword>
<gene>
    <name evidence="3" type="ORF">CHS0354_024925</name>
</gene>
<evidence type="ECO:0000256" key="2">
    <source>
        <dbReference type="SAM" id="Phobius"/>
    </source>
</evidence>
<feature type="transmembrane region" description="Helical" evidence="2">
    <location>
        <begin position="220"/>
        <end position="240"/>
    </location>
</feature>
<keyword evidence="1" id="KW-0175">Coiled coil</keyword>
<reference evidence="3" key="3">
    <citation type="submission" date="2023-05" db="EMBL/GenBank/DDBJ databases">
        <authorList>
            <person name="Smith C.H."/>
        </authorList>
    </citation>
    <scope>NUCLEOTIDE SEQUENCE</scope>
    <source>
        <strain evidence="3">CHS0354</strain>
        <tissue evidence="3">Mantle</tissue>
    </source>
</reference>
<dbReference type="EMBL" id="JAEAOA010001475">
    <property type="protein sequence ID" value="KAK3585011.1"/>
    <property type="molecule type" value="Genomic_DNA"/>
</dbReference>
<evidence type="ECO:0000313" key="3">
    <source>
        <dbReference type="EMBL" id="KAK3585011.1"/>
    </source>
</evidence>
<sequence>AVHTTSGVGESVTTNIERPEWMCADLGQGQLCQDVPGAVLIEDNSKLDLPGCDNCSCCKPEYAHILAAGAVSDPGVTVITTASSLKECIEVSVIPSRRDQNLIWPWAVGVKLNESLYECNIFLVYDGENLHASANLKDEEGMTLYLRTNTCKAYCDCPCDVYDMINKVSPYINLTYEEKLLALQEHIAEIQKELELNKKNVSKVIRNTLSAPDKRVSAKVIGVMCGVMVLTFVLAAIIGLDIPNLIVVFKQIVGLIEGRCGTCKQKMINMKRKIKA</sequence>
<accession>A0AAE0S484</accession>
<dbReference type="AlphaFoldDB" id="A0AAE0S484"/>
<protein>
    <submittedName>
        <fullName evidence="3">Uncharacterized protein</fullName>
    </submittedName>
</protein>
<comment type="caution">
    <text evidence="3">The sequence shown here is derived from an EMBL/GenBank/DDBJ whole genome shotgun (WGS) entry which is preliminary data.</text>
</comment>
<keyword evidence="2" id="KW-1133">Transmembrane helix</keyword>
<feature type="non-terminal residue" evidence="3">
    <location>
        <position position="276"/>
    </location>
</feature>
<organism evidence="3 4">
    <name type="scientific">Potamilus streckersoni</name>
    <dbReference type="NCBI Taxonomy" id="2493646"/>
    <lineage>
        <taxon>Eukaryota</taxon>
        <taxon>Metazoa</taxon>
        <taxon>Spiralia</taxon>
        <taxon>Lophotrochozoa</taxon>
        <taxon>Mollusca</taxon>
        <taxon>Bivalvia</taxon>
        <taxon>Autobranchia</taxon>
        <taxon>Heteroconchia</taxon>
        <taxon>Palaeoheterodonta</taxon>
        <taxon>Unionida</taxon>
        <taxon>Unionoidea</taxon>
        <taxon>Unionidae</taxon>
        <taxon>Ambleminae</taxon>
        <taxon>Lampsilini</taxon>
        <taxon>Potamilus</taxon>
    </lineage>
</organism>
<keyword evidence="2" id="KW-0472">Membrane</keyword>